<feature type="chain" id="PRO_5041430819" evidence="2">
    <location>
        <begin position="25"/>
        <end position="526"/>
    </location>
</feature>
<keyword evidence="4" id="KW-1185">Reference proteome</keyword>
<evidence type="ECO:0000313" key="4">
    <source>
        <dbReference type="Proteomes" id="UP001178507"/>
    </source>
</evidence>
<keyword evidence="2" id="KW-0732">Signal</keyword>
<dbReference type="AlphaFoldDB" id="A0AA36J2X3"/>
<sequence length="526" mass="56583">MKRWGWALWLASALSALSLWPVDGAQTGTAVQKVLQMLEEMKVKGAAAMAEEEGQHKEYQAFCASTLAEKRKAVSDGADRAQRLRAEIGKFEASISTLGSELEVHDKEISTAEKDAADSKALREQEEQDFTATQKEYEESVAAMGKAVDLLKAQAGAGSALPQLAALLESKAVARKAAATSALRRFLAPGKEVYDFQSQGILEMLEKLKAKFLEEKAELEAAEEDKKKSHTLVMASLKQQKATAQEAKEDKTQFKSKAAEDLANAKADLQETEATLSEDTKYENDLARECKTKASEYAKTSALRAEEQAAVSKALEIIGGEKVAGASLVQLQAGTSLAWLRASPASASAPAPAQLEAALRALDASPELNLALKRARKEGPDMAGVKEVLQKYLTTLESEQAAEIEHQAFCQRELGSNNRTRQHKSAAVESLTAEIDQLDASLAQLSEEIASISAQVTELSGALAEALRLRQAEQEKHKATLQEAQEAQKAVAEALGLLQDVFSKSSLLQLNQSTAKGGASESDRPS</sequence>
<keyword evidence="1" id="KW-0175">Coiled coil</keyword>
<accession>A0AA36J2X3</accession>
<gene>
    <name evidence="3" type="ORF">EVOR1521_LOCUS22373</name>
</gene>
<feature type="signal peptide" evidence="2">
    <location>
        <begin position="1"/>
        <end position="24"/>
    </location>
</feature>
<evidence type="ECO:0000256" key="1">
    <source>
        <dbReference type="SAM" id="Coils"/>
    </source>
</evidence>
<feature type="coiled-coil region" evidence="1">
    <location>
        <begin position="428"/>
        <end position="490"/>
    </location>
</feature>
<proteinExistence type="predicted"/>
<reference evidence="3" key="1">
    <citation type="submission" date="2023-08" db="EMBL/GenBank/DDBJ databases">
        <authorList>
            <person name="Chen Y."/>
            <person name="Shah S."/>
            <person name="Dougan E. K."/>
            <person name="Thang M."/>
            <person name="Chan C."/>
        </authorList>
    </citation>
    <scope>NUCLEOTIDE SEQUENCE</scope>
</reference>
<feature type="coiled-coil region" evidence="1">
    <location>
        <begin position="202"/>
        <end position="279"/>
    </location>
</feature>
<evidence type="ECO:0000313" key="3">
    <source>
        <dbReference type="EMBL" id="CAJ1398628.1"/>
    </source>
</evidence>
<name>A0AA36J2X3_9DINO</name>
<dbReference type="Proteomes" id="UP001178507">
    <property type="component" value="Unassembled WGS sequence"/>
</dbReference>
<evidence type="ECO:0000256" key="2">
    <source>
        <dbReference type="SAM" id="SignalP"/>
    </source>
</evidence>
<dbReference type="EMBL" id="CAUJNA010003305">
    <property type="protein sequence ID" value="CAJ1398628.1"/>
    <property type="molecule type" value="Genomic_DNA"/>
</dbReference>
<protein>
    <submittedName>
        <fullName evidence="3">Uncharacterized protein</fullName>
    </submittedName>
</protein>
<organism evidence="3 4">
    <name type="scientific">Effrenium voratum</name>
    <dbReference type="NCBI Taxonomy" id="2562239"/>
    <lineage>
        <taxon>Eukaryota</taxon>
        <taxon>Sar</taxon>
        <taxon>Alveolata</taxon>
        <taxon>Dinophyceae</taxon>
        <taxon>Suessiales</taxon>
        <taxon>Symbiodiniaceae</taxon>
        <taxon>Effrenium</taxon>
    </lineage>
</organism>
<comment type="caution">
    <text evidence="3">The sequence shown here is derived from an EMBL/GenBank/DDBJ whole genome shotgun (WGS) entry which is preliminary data.</text>
</comment>